<keyword evidence="5 6" id="KW-0472">Membrane</keyword>
<gene>
    <name evidence="7" type="ORF">ABE41_005820</name>
</gene>
<feature type="transmembrane region" description="Helical" evidence="6">
    <location>
        <begin position="30"/>
        <end position="49"/>
    </location>
</feature>
<evidence type="ECO:0000313" key="7">
    <source>
        <dbReference type="EMBL" id="ANX11518.1"/>
    </source>
</evidence>
<dbReference type="PANTHER" id="PTHR30249">
    <property type="entry name" value="PUTATIVE SEROTONIN TRANSPORTER"/>
    <property type="match status" value="1"/>
</dbReference>
<feature type="transmembrane region" description="Helical" evidence="6">
    <location>
        <begin position="146"/>
        <end position="167"/>
    </location>
</feature>
<dbReference type="OrthoDB" id="9811701at2"/>
<evidence type="ECO:0000256" key="5">
    <source>
        <dbReference type="ARBA" id="ARBA00023136"/>
    </source>
</evidence>
<comment type="subcellular location">
    <subcellularLocation>
        <location evidence="1">Cell membrane</location>
        <topology evidence="1">Multi-pass membrane protein</topology>
    </subcellularLocation>
</comment>
<dbReference type="EMBL" id="CP016761">
    <property type="protein sequence ID" value="ANX11518.1"/>
    <property type="molecule type" value="Genomic_DNA"/>
</dbReference>
<dbReference type="GO" id="GO:0005886">
    <property type="term" value="C:plasma membrane"/>
    <property type="evidence" value="ECO:0007669"/>
    <property type="project" value="UniProtKB-SubCell"/>
</dbReference>
<evidence type="ECO:0000256" key="1">
    <source>
        <dbReference type="ARBA" id="ARBA00004651"/>
    </source>
</evidence>
<sequence>MIENMLISTGITVFAYLIGLKIFQAANRNVWLNPLYTVTVFLFTFLPFLHLDYKAYENGSGLFSILMQTAIVSLAIPLYKQWPLIKKNFKKIGTGIFIGGAAGVGSTISLATLFGIKKDIMASLLPKAATLPVALSASGSLGGVPALTVLFVLTSALFSFICGPKVLEWLNIKSKAAKGLAMGASAQALGASKCLQWGEEEGAMSAIAMTTTAIIVSSLIPFYMLFS</sequence>
<dbReference type="STRING" id="255247.ABE41_005820"/>
<feature type="transmembrane region" description="Helical" evidence="6">
    <location>
        <begin position="204"/>
        <end position="226"/>
    </location>
</feature>
<keyword evidence="3 6" id="KW-0812">Transmembrane</keyword>
<dbReference type="KEGG" id="far:ABE41_005820"/>
<name>A0A1B1Z233_9BACL</name>
<feature type="transmembrane region" description="Helical" evidence="6">
    <location>
        <begin position="61"/>
        <end position="80"/>
    </location>
</feature>
<dbReference type="AlphaFoldDB" id="A0A1B1Z233"/>
<evidence type="ECO:0000256" key="6">
    <source>
        <dbReference type="SAM" id="Phobius"/>
    </source>
</evidence>
<feature type="transmembrane region" description="Helical" evidence="6">
    <location>
        <begin position="92"/>
        <end position="116"/>
    </location>
</feature>
<dbReference type="RefSeq" id="WP_066287427.1">
    <property type="nucleotide sequence ID" value="NZ_CP016761.1"/>
</dbReference>
<keyword evidence="4 6" id="KW-1133">Transmembrane helix</keyword>
<organism evidence="7 8">
    <name type="scientific">Fictibacillus arsenicus</name>
    <dbReference type="NCBI Taxonomy" id="255247"/>
    <lineage>
        <taxon>Bacteria</taxon>
        <taxon>Bacillati</taxon>
        <taxon>Bacillota</taxon>
        <taxon>Bacilli</taxon>
        <taxon>Bacillales</taxon>
        <taxon>Fictibacillaceae</taxon>
        <taxon>Fictibacillus</taxon>
    </lineage>
</organism>
<feature type="transmembrane region" description="Helical" evidence="6">
    <location>
        <begin position="6"/>
        <end position="23"/>
    </location>
</feature>
<dbReference type="GO" id="GO:0016787">
    <property type="term" value="F:hydrolase activity"/>
    <property type="evidence" value="ECO:0007669"/>
    <property type="project" value="UniProtKB-KW"/>
</dbReference>
<dbReference type="Pfam" id="PF04172">
    <property type="entry name" value="LrgB"/>
    <property type="match status" value="1"/>
</dbReference>
<reference evidence="7 8" key="1">
    <citation type="submission" date="2016-08" db="EMBL/GenBank/DDBJ databases">
        <title>Complete genome sequence of Fictibacillus arsenicus G25-54, a strain with toxicity to nematodes and a potential arsenic-resistance activity.</title>
        <authorList>
            <person name="Zheng Z."/>
        </authorList>
    </citation>
    <scope>NUCLEOTIDE SEQUENCE [LARGE SCALE GENOMIC DNA]</scope>
    <source>
        <strain evidence="7 8">G25-54</strain>
    </source>
</reference>
<keyword evidence="8" id="KW-1185">Reference proteome</keyword>
<proteinExistence type="predicted"/>
<evidence type="ECO:0000256" key="2">
    <source>
        <dbReference type="ARBA" id="ARBA00022475"/>
    </source>
</evidence>
<keyword evidence="2" id="KW-1003">Cell membrane</keyword>
<dbReference type="Proteomes" id="UP000077412">
    <property type="component" value="Chromosome"/>
</dbReference>
<evidence type="ECO:0000256" key="3">
    <source>
        <dbReference type="ARBA" id="ARBA00022692"/>
    </source>
</evidence>
<keyword evidence="7" id="KW-0378">Hydrolase</keyword>
<dbReference type="PANTHER" id="PTHR30249:SF17">
    <property type="entry name" value="HOLIN-LIKE PROTEIN CIDB"/>
    <property type="match status" value="1"/>
</dbReference>
<evidence type="ECO:0000313" key="8">
    <source>
        <dbReference type="Proteomes" id="UP000077412"/>
    </source>
</evidence>
<accession>A0A1B1Z233</accession>
<protein>
    <submittedName>
        <fullName evidence="7">Murein hydrolase</fullName>
    </submittedName>
</protein>
<dbReference type="InterPro" id="IPR007300">
    <property type="entry name" value="CidB/LrgB"/>
</dbReference>
<evidence type="ECO:0000256" key="4">
    <source>
        <dbReference type="ARBA" id="ARBA00022989"/>
    </source>
</evidence>